<accession>A0A8K0SA18</accession>
<keyword evidence="2" id="KW-1185">Reference proteome</keyword>
<evidence type="ECO:0000313" key="2">
    <source>
        <dbReference type="Proteomes" id="UP000813427"/>
    </source>
</evidence>
<dbReference type="AlphaFoldDB" id="A0A8K0SA18"/>
<evidence type="ECO:0000313" key="1">
    <source>
        <dbReference type="EMBL" id="KAH7263557.1"/>
    </source>
</evidence>
<dbReference type="EMBL" id="JAGPXF010000001">
    <property type="protein sequence ID" value="KAH7263557.1"/>
    <property type="molecule type" value="Genomic_DNA"/>
</dbReference>
<proteinExistence type="predicted"/>
<gene>
    <name evidence="1" type="ORF">BKA59DRAFT_60954</name>
</gene>
<organism evidence="1 2">
    <name type="scientific">Fusarium tricinctum</name>
    <dbReference type="NCBI Taxonomy" id="61284"/>
    <lineage>
        <taxon>Eukaryota</taxon>
        <taxon>Fungi</taxon>
        <taxon>Dikarya</taxon>
        <taxon>Ascomycota</taxon>
        <taxon>Pezizomycotina</taxon>
        <taxon>Sordariomycetes</taxon>
        <taxon>Hypocreomycetidae</taxon>
        <taxon>Hypocreales</taxon>
        <taxon>Nectriaceae</taxon>
        <taxon>Fusarium</taxon>
        <taxon>Fusarium tricinctum species complex</taxon>
    </lineage>
</organism>
<dbReference type="OrthoDB" id="10358398at2759"/>
<comment type="caution">
    <text evidence="1">The sequence shown here is derived from an EMBL/GenBank/DDBJ whole genome shotgun (WGS) entry which is preliminary data.</text>
</comment>
<dbReference type="Proteomes" id="UP000813427">
    <property type="component" value="Unassembled WGS sequence"/>
</dbReference>
<reference evidence="1" key="1">
    <citation type="journal article" date="2021" name="Nat. Commun.">
        <title>Genetic determinants of endophytism in the Arabidopsis root mycobiome.</title>
        <authorList>
            <person name="Mesny F."/>
            <person name="Miyauchi S."/>
            <person name="Thiergart T."/>
            <person name="Pickel B."/>
            <person name="Atanasova L."/>
            <person name="Karlsson M."/>
            <person name="Huettel B."/>
            <person name="Barry K.W."/>
            <person name="Haridas S."/>
            <person name="Chen C."/>
            <person name="Bauer D."/>
            <person name="Andreopoulos W."/>
            <person name="Pangilinan J."/>
            <person name="LaButti K."/>
            <person name="Riley R."/>
            <person name="Lipzen A."/>
            <person name="Clum A."/>
            <person name="Drula E."/>
            <person name="Henrissat B."/>
            <person name="Kohler A."/>
            <person name="Grigoriev I.V."/>
            <person name="Martin F.M."/>
            <person name="Hacquard S."/>
        </authorList>
    </citation>
    <scope>NUCLEOTIDE SEQUENCE</scope>
    <source>
        <strain evidence="1">MPI-SDFR-AT-0068</strain>
    </source>
</reference>
<sequence length="154" mass="17534">MGKRLLMKTFVIMTPRSGVIMTGLLPQALLGGQILGLSVYLHWLQRTMRSTVVIKRRAFAFVRGVGTPGTRKQEASHMRVELHCMLADHLLCMFYWHDAMCFDIFARQIVCSNPSRKEPTTIFTYMGSSHTLFEDILRRPLKPAMNETGTKSLS</sequence>
<name>A0A8K0SA18_9HYPO</name>
<protein>
    <submittedName>
        <fullName evidence="1">Uncharacterized protein</fullName>
    </submittedName>
</protein>